<evidence type="ECO:0000313" key="4">
    <source>
        <dbReference type="Proteomes" id="UP001324427"/>
    </source>
</evidence>
<keyword evidence="2" id="KW-1133">Transmembrane helix</keyword>
<evidence type="ECO:0000256" key="2">
    <source>
        <dbReference type="SAM" id="Phobius"/>
    </source>
</evidence>
<accession>A0AAV9JQR7</accession>
<sequence>MESEVNAMELTLVDRTTVATTENTRIRAPANPRKFIINSIIAIGVLLISAAIAAYLFVRIGLHEHLKIAAVIFEIWFVVSGALAYVLAIVVLSVYCNMPKRIAEPGTETVDVEQGVPLQDLSHVSRPTANDHRHSNSSGSPLSIPAFNVRGRMAGQDYRAKRKGKKQAAPVNDGLEITPVSTSTIVPKSPFDNHPNPLASSPVMAGPPPNFPSAAVLRNQASAHSGFSAYSHASRSTTNTKHDPFNDPAFQIQSASSISLTSIHGREVSMTRKHSITKIRDATKRRAGVYL</sequence>
<dbReference type="EMBL" id="JAVFHQ010000010">
    <property type="protein sequence ID" value="KAK4547704.1"/>
    <property type="molecule type" value="Genomic_DNA"/>
</dbReference>
<feature type="region of interest" description="Disordered" evidence="1">
    <location>
        <begin position="123"/>
        <end position="214"/>
    </location>
</feature>
<keyword evidence="4" id="KW-1185">Reference proteome</keyword>
<name>A0AAV9JQR7_9PEZI</name>
<evidence type="ECO:0000256" key="1">
    <source>
        <dbReference type="SAM" id="MobiDB-lite"/>
    </source>
</evidence>
<evidence type="ECO:0000313" key="3">
    <source>
        <dbReference type="EMBL" id="KAK4547704.1"/>
    </source>
</evidence>
<feature type="region of interest" description="Disordered" evidence="1">
    <location>
        <begin position="227"/>
        <end position="248"/>
    </location>
</feature>
<feature type="transmembrane region" description="Helical" evidence="2">
    <location>
        <begin position="70"/>
        <end position="95"/>
    </location>
</feature>
<dbReference type="AlphaFoldDB" id="A0AAV9JQR7"/>
<keyword evidence="2" id="KW-0472">Membrane</keyword>
<organism evidence="3 4">
    <name type="scientific">Oleoguttula mirabilis</name>
    <dbReference type="NCBI Taxonomy" id="1507867"/>
    <lineage>
        <taxon>Eukaryota</taxon>
        <taxon>Fungi</taxon>
        <taxon>Dikarya</taxon>
        <taxon>Ascomycota</taxon>
        <taxon>Pezizomycotina</taxon>
        <taxon>Dothideomycetes</taxon>
        <taxon>Dothideomycetidae</taxon>
        <taxon>Mycosphaerellales</taxon>
        <taxon>Teratosphaeriaceae</taxon>
        <taxon>Oleoguttula</taxon>
    </lineage>
</organism>
<dbReference type="Proteomes" id="UP001324427">
    <property type="component" value="Unassembled WGS sequence"/>
</dbReference>
<feature type="transmembrane region" description="Helical" evidence="2">
    <location>
        <begin position="35"/>
        <end position="58"/>
    </location>
</feature>
<comment type="caution">
    <text evidence="3">The sequence shown here is derived from an EMBL/GenBank/DDBJ whole genome shotgun (WGS) entry which is preliminary data.</text>
</comment>
<reference evidence="3 4" key="1">
    <citation type="submission" date="2021-11" db="EMBL/GenBank/DDBJ databases">
        <title>Black yeast isolated from Biological Soil Crust.</title>
        <authorList>
            <person name="Kurbessoian T."/>
        </authorList>
    </citation>
    <scope>NUCLEOTIDE SEQUENCE [LARGE SCALE GENOMIC DNA]</scope>
    <source>
        <strain evidence="3 4">CCFEE 5522</strain>
    </source>
</reference>
<gene>
    <name evidence="3" type="ORF">LTR36_000662</name>
</gene>
<keyword evidence="2" id="KW-0812">Transmembrane</keyword>
<protein>
    <submittedName>
        <fullName evidence="3">Uncharacterized protein</fullName>
    </submittedName>
</protein>
<proteinExistence type="predicted"/>